<evidence type="ECO:0000313" key="3">
    <source>
        <dbReference type="EMBL" id="CAB4367407.1"/>
    </source>
</evidence>
<proteinExistence type="predicted"/>
<dbReference type="CDD" id="cd02440">
    <property type="entry name" value="AdoMet_MTases"/>
    <property type="match status" value="1"/>
</dbReference>
<dbReference type="InterPro" id="IPR029063">
    <property type="entry name" value="SAM-dependent_MTases_sf"/>
</dbReference>
<reference evidence="3" key="1">
    <citation type="submission" date="2020-05" db="EMBL/GenBank/DDBJ databases">
        <authorList>
            <person name="Chiriac C."/>
            <person name="Salcher M."/>
            <person name="Ghai R."/>
            <person name="Kavagutti S V."/>
        </authorList>
    </citation>
    <scope>NUCLEOTIDE SEQUENCE</scope>
</reference>
<evidence type="ECO:0000313" key="4">
    <source>
        <dbReference type="EMBL" id="CAB4679832.1"/>
    </source>
</evidence>
<dbReference type="PANTHER" id="PTHR43648">
    <property type="entry name" value="ELECTRON TRANSFER FLAVOPROTEIN BETA SUBUNIT LYSINE METHYLTRANSFERASE"/>
    <property type="match status" value="1"/>
</dbReference>
<evidence type="ECO:0000256" key="1">
    <source>
        <dbReference type="ARBA" id="ARBA00022603"/>
    </source>
</evidence>
<dbReference type="Gene3D" id="3.40.50.150">
    <property type="entry name" value="Vaccinia Virus protein VP39"/>
    <property type="match status" value="1"/>
</dbReference>
<evidence type="ECO:0000256" key="2">
    <source>
        <dbReference type="ARBA" id="ARBA00022679"/>
    </source>
</evidence>
<dbReference type="PANTHER" id="PTHR43648:SF1">
    <property type="entry name" value="ELECTRON TRANSFER FLAVOPROTEIN BETA SUBUNIT LYSINE METHYLTRANSFERASE"/>
    <property type="match status" value="1"/>
</dbReference>
<dbReference type="EMBL" id="CAETWZ010000009">
    <property type="protein sequence ID" value="CAB4367407.1"/>
    <property type="molecule type" value="Genomic_DNA"/>
</dbReference>
<dbReference type="GO" id="GO:0008276">
    <property type="term" value="F:protein methyltransferase activity"/>
    <property type="evidence" value="ECO:0007669"/>
    <property type="project" value="TreeGrafter"/>
</dbReference>
<protein>
    <submittedName>
        <fullName evidence="3">Unannotated protein</fullName>
    </submittedName>
</protein>
<organism evidence="3">
    <name type="scientific">freshwater metagenome</name>
    <dbReference type="NCBI Taxonomy" id="449393"/>
    <lineage>
        <taxon>unclassified sequences</taxon>
        <taxon>metagenomes</taxon>
        <taxon>ecological metagenomes</taxon>
    </lineage>
</organism>
<dbReference type="InterPro" id="IPR050078">
    <property type="entry name" value="Ribosomal_L11_MeTrfase_PrmA"/>
</dbReference>
<dbReference type="GO" id="GO:0032259">
    <property type="term" value="P:methylation"/>
    <property type="evidence" value="ECO:0007669"/>
    <property type="project" value="UniProtKB-KW"/>
</dbReference>
<dbReference type="EMBL" id="CAEZXA010000101">
    <property type="protein sequence ID" value="CAB4679832.1"/>
    <property type="molecule type" value="Genomic_DNA"/>
</dbReference>
<dbReference type="Pfam" id="PF06325">
    <property type="entry name" value="PrmA"/>
    <property type="match status" value="1"/>
</dbReference>
<keyword evidence="2" id="KW-0808">Transferase</keyword>
<sequence>MLDFRVDVSEAELLSDLLWNLGVVAIEERPGSSQQTVLRTSMGDDSSGVRARVSEHFPNVLISIVYVDKAIAETWREHAEPTWVTDEVALCPSWVAPPQARHVVFIEPGDTFGLGNHPTTVLALRLGLQFCSTQQRIFDLGCGSGVLAIAVSKILQCDSYVFDIADNARHVVKANCDINQTEVKWQEQFASFDFDVVFANILAPVLISESRVIARCTVKLGIVILSGMRTEQVEKVLLSYGDFTEVGRDELDGWTSVALQKN</sequence>
<name>A0A6J6AF12_9ZZZZ</name>
<accession>A0A6J6AF12</accession>
<dbReference type="AlphaFoldDB" id="A0A6J6AF12"/>
<dbReference type="SUPFAM" id="SSF53335">
    <property type="entry name" value="S-adenosyl-L-methionine-dependent methyltransferases"/>
    <property type="match status" value="1"/>
</dbReference>
<keyword evidence="1" id="KW-0489">Methyltransferase</keyword>
<gene>
    <name evidence="4" type="ORF">UFOPK2334_01089</name>
    <name evidence="3" type="ORF">UFOPK4179_00189</name>
</gene>